<evidence type="ECO:0000256" key="3">
    <source>
        <dbReference type="ARBA" id="ARBA00022475"/>
    </source>
</evidence>
<dbReference type="Pfam" id="PF07714">
    <property type="entry name" value="PK_Tyr_Ser-Thr"/>
    <property type="match status" value="1"/>
</dbReference>
<feature type="compositionally biased region" description="Low complexity" evidence="15">
    <location>
        <begin position="256"/>
        <end position="279"/>
    </location>
</feature>
<dbReference type="InterPro" id="IPR011009">
    <property type="entry name" value="Kinase-like_dom_sf"/>
</dbReference>
<dbReference type="PROSITE" id="PS00108">
    <property type="entry name" value="PROTEIN_KINASE_ST"/>
    <property type="match status" value="1"/>
</dbReference>
<keyword evidence="6 16" id="KW-0812">Transmembrane</keyword>
<dbReference type="SUPFAM" id="SSF56112">
    <property type="entry name" value="Protein kinase-like (PK-like)"/>
    <property type="match status" value="1"/>
</dbReference>
<keyword evidence="4" id="KW-0723">Serine/threonine-protein kinase</keyword>
<protein>
    <recommendedName>
        <fullName evidence="2">non-specific serine/threonine protein kinase</fullName>
        <ecNumber evidence="2">2.7.11.1</ecNumber>
    </recommendedName>
</protein>
<reference evidence="18" key="1">
    <citation type="submission" date="2020-05" db="EMBL/GenBank/DDBJ databases">
        <title>WGS assembly of Panicum virgatum.</title>
        <authorList>
            <person name="Lovell J.T."/>
            <person name="Jenkins J."/>
            <person name="Shu S."/>
            <person name="Juenger T.E."/>
            <person name="Schmutz J."/>
        </authorList>
    </citation>
    <scope>NUCLEOTIDE SEQUENCE</scope>
    <source>
        <strain evidence="18">AP13</strain>
    </source>
</reference>
<dbReference type="Proteomes" id="UP000823388">
    <property type="component" value="Chromosome 4N"/>
</dbReference>
<dbReference type="PANTHER" id="PTHR47982:SF44">
    <property type="entry name" value="PROLINE-RICH RECEPTOR-LIKE PROTEIN KINASE PERK13-RELATED"/>
    <property type="match status" value="1"/>
</dbReference>
<keyword evidence="3" id="KW-1003">Cell membrane</keyword>
<keyword evidence="8" id="KW-0418">Kinase</keyword>
<feature type="compositionally biased region" description="Low complexity" evidence="15">
    <location>
        <begin position="125"/>
        <end position="185"/>
    </location>
</feature>
<evidence type="ECO:0000313" key="18">
    <source>
        <dbReference type="EMBL" id="KAG2605570.1"/>
    </source>
</evidence>
<keyword evidence="10 16" id="KW-1133">Transmembrane helix</keyword>
<comment type="catalytic activity">
    <reaction evidence="12">
        <text>L-threonyl-[protein] + ATP = O-phospho-L-threonyl-[protein] + ADP + H(+)</text>
        <dbReference type="Rhea" id="RHEA:46608"/>
        <dbReference type="Rhea" id="RHEA-COMP:11060"/>
        <dbReference type="Rhea" id="RHEA-COMP:11605"/>
        <dbReference type="ChEBI" id="CHEBI:15378"/>
        <dbReference type="ChEBI" id="CHEBI:30013"/>
        <dbReference type="ChEBI" id="CHEBI:30616"/>
        <dbReference type="ChEBI" id="CHEBI:61977"/>
        <dbReference type="ChEBI" id="CHEBI:456216"/>
        <dbReference type="EC" id="2.7.11.1"/>
    </reaction>
</comment>
<organism evidence="18 19">
    <name type="scientific">Panicum virgatum</name>
    <name type="common">Blackwell switchgrass</name>
    <dbReference type="NCBI Taxonomy" id="38727"/>
    <lineage>
        <taxon>Eukaryota</taxon>
        <taxon>Viridiplantae</taxon>
        <taxon>Streptophyta</taxon>
        <taxon>Embryophyta</taxon>
        <taxon>Tracheophyta</taxon>
        <taxon>Spermatophyta</taxon>
        <taxon>Magnoliopsida</taxon>
        <taxon>Liliopsida</taxon>
        <taxon>Poales</taxon>
        <taxon>Poaceae</taxon>
        <taxon>PACMAD clade</taxon>
        <taxon>Panicoideae</taxon>
        <taxon>Panicodae</taxon>
        <taxon>Paniceae</taxon>
        <taxon>Panicinae</taxon>
        <taxon>Panicum</taxon>
        <taxon>Panicum sect. Hiantes</taxon>
    </lineage>
</organism>
<evidence type="ECO:0000313" key="19">
    <source>
        <dbReference type="Proteomes" id="UP000823388"/>
    </source>
</evidence>
<evidence type="ECO:0000256" key="12">
    <source>
        <dbReference type="ARBA" id="ARBA00047899"/>
    </source>
</evidence>
<evidence type="ECO:0000256" key="13">
    <source>
        <dbReference type="ARBA" id="ARBA00048679"/>
    </source>
</evidence>
<name>A0A8T0T3D6_PANVG</name>
<evidence type="ECO:0000256" key="14">
    <source>
        <dbReference type="PROSITE-ProRule" id="PRU10141"/>
    </source>
</evidence>
<keyword evidence="7 14" id="KW-0547">Nucleotide-binding</keyword>
<dbReference type="InterPro" id="IPR017441">
    <property type="entry name" value="Protein_kinase_ATP_BS"/>
</dbReference>
<dbReference type="GO" id="GO:0004674">
    <property type="term" value="F:protein serine/threonine kinase activity"/>
    <property type="evidence" value="ECO:0007669"/>
    <property type="project" value="UniProtKB-KW"/>
</dbReference>
<evidence type="ECO:0000256" key="9">
    <source>
        <dbReference type="ARBA" id="ARBA00022840"/>
    </source>
</evidence>
<proteinExistence type="predicted"/>
<dbReference type="Gene3D" id="3.30.200.20">
    <property type="entry name" value="Phosphorylase Kinase, domain 1"/>
    <property type="match status" value="1"/>
</dbReference>
<accession>A0A8T0T3D6</accession>
<dbReference type="InterPro" id="IPR008271">
    <property type="entry name" value="Ser/Thr_kinase_AS"/>
</dbReference>
<dbReference type="AlphaFoldDB" id="A0A8T0T3D6"/>
<dbReference type="EC" id="2.7.11.1" evidence="2"/>
<dbReference type="FunFam" id="3.30.200.20:FF:000212">
    <property type="entry name" value="Proline-rich receptor-like protein kinase PERK8"/>
    <property type="match status" value="1"/>
</dbReference>
<feature type="region of interest" description="Disordered" evidence="15">
    <location>
        <begin position="1"/>
        <end position="225"/>
    </location>
</feature>
<dbReference type="Gene3D" id="1.10.510.10">
    <property type="entry name" value="Transferase(Phosphotransferase) domain 1"/>
    <property type="match status" value="1"/>
</dbReference>
<evidence type="ECO:0000256" key="15">
    <source>
        <dbReference type="SAM" id="MobiDB-lite"/>
    </source>
</evidence>
<evidence type="ECO:0000259" key="17">
    <source>
        <dbReference type="PROSITE" id="PS50011"/>
    </source>
</evidence>
<gene>
    <name evidence="18" type="ORF">PVAP13_4NG084500</name>
</gene>
<keyword evidence="11 16" id="KW-0472">Membrane</keyword>
<sequence length="724" mass="75758">MSGIAPSPSSSSSEENASGNNNNNDNNNDSNSKAPPPSDSSSDSGSSSSSDSKGWSSPPPSSSSRSTPPSDSEDSSSSSPPSPSGSPPPSHSSPPPSSEQSPSPPPSPSWSSGNSKSSPPPTPPSESSRNNGDNSNSSPPPGRSSSSPSPPQRSEGSSPPQPPSSSSNQQTPPNPSGRSSSSRESPPSPPQESNDDQSSSQPPRSPPSSSSSSPSPPPPTNQSVVIIPVPVSSNNTPVSIAPGAAVGTLTSNNLPSSQGTNGSTAGSSSRSSSGSSGVGTSHVAAAIAGAAITGLMFAMLAVFFITRRRKKKTTDGLVYHNDGNNSLPPSGQFGVSNPSGGFYPGASAGFSPSPGPEYQSGSMEPPGSKSSFSYEELTSITSNFSRDNVIGEGGFGCVYKGWLADGKCVAVKQLKAGSGQGEREFQAEVEIISRVHHRHLVSLVGYCIAQHHRMLIYEFVPNGTLEHHLHSRGMPVMDWPTRLKIAIGAAKGLAYLHEDCHPRIIHRDIKSANILLDYSFEAQVADFGLAKLSNDTHTHVSTRIMGTFGYLAPEYASSGKLTDRSDVFSFGVVLLELITGRKPVDQTRPGEESLVEWARPVLVDAVETGDLDAVVDPRLEGAYNRGEMIVMVEAAAACVRHSAPKRPRMVQVMRALDDEGSMSDLSNGVKVGQSRNYHDSGQEAAAIQQLRLTAFASEQYTGEFEQSSGEYRGAYSETQPINRR</sequence>
<evidence type="ECO:0000256" key="1">
    <source>
        <dbReference type="ARBA" id="ARBA00004162"/>
    </source>
</evidence>
<keyword evidence="19" id="KW-1185">Reference proteome</keyword>
<dbReference type="FunFam" id="1.10.510.10:FF:000173">
    <property type="entry name" value="proline-rich receptor-like protein kinase PERK8"/>
    <property type="match status" value="1"/>
</dbReference>
<dbReference type="PROSITE" id="PS00107">
    <property type="entry name" value="PROTEIN_KINASE_ATP"/>
    <property type="match status" value="1"/>
</dbReference>
<feature type="compositionally biased region" description="Pro residues" evidence="15">
    <location>
        <begin position="80"/>
        <end position="108"/>
    </location>
</feature>
<feature type="transmembrane region" description="Helical" evidence="16">
    <location>
        <begin position="283"/>
        <end position="305"/>
    </location>
</feature>
<feature type="region of interest" description="Disordered" evidence="15">
    <location>
        <begin position="702"/>
        <end position="724"/>
    </location>
</feature>
<comment type="catalytic activity">
    <reaction evidence="13">
        <text>L-seryl-[protein] + ATP = O-phospho-L-seryl-[protein] + ADP + H(+)</text>
        <dbReference type="Rhea" id="RHEA:17989"/>
        <dbReference type="Rhea" id="RHEA-COMP:9863"/>
        <dbReference type="Rhea" id="RHEA-COMP:11604"/>
        <dbReference type="ChEBI" id="CHEBI:15378"/>
        <dbReference type="ChEBI" id="CHEBI:29999"/>
        <dbReference type="ChEBI" id="CHEBI:30616"/>
        <dbReference type="ChEBI" id="CHEBI:83421"/>
        <dbReference type="ChEBI" id="CHEBI:456216"/>
        <dbReference type="EC" id="2.7.11.1"/>
    </reaction>
</comment>
<dbReference type="GO" id="GO:0005886">
    <property type="term" value="C:plasma membrane"/>
    <property type="evidence" value="ECO:0007669"/>
    <property type="project" value="UniProtKB-SubCell"/>
</dbReference>
<evidence type="ECO:0000256" key="16">
    <source>
        <dbReference type="SAM" id="Phobius"/>
    </source>
</evidence>
<evidence type="ECO:0000256" key="6">
    <source>
        <dbReference type="ARBA" id="ARBA00022692"/>
    </source>
</evidence>
<dbReference type="PANTHER" id="PTHR47982">
    <property type="entry name" value="PROLINE-RICH RECEPTOR-LIKE PROTEIN KINASE PERK4"/>
    <property type="match status" value="1"/>
</dbReference>
<evidence type="ECO:0000256" key="4">
    <source>
        <dbReference type="ARBA" id="ARBA00022527"/>
    </source>
</evidence>
<evidence type="ECO:0000256" key="8">
    <source>
        <dbReference type="ARBA" id="ARBA00022777"/>
    </source>
</evidence>
<feature type="region of interest" description="Disordered" evidence="15">
    <location>
        <begin position="251"/>
        <end position="279"/>
    </location>
</feature>
<dbReference type="PROSITE" id="PS50011">
    <property type="entry name" value="PROTEIN_KINASE_DOM"/>
    <property type="match status" value="1"/>
</dbReference>
<feature type="compositionally biased region" description="Low complexity" evidence="15">
    <location>
        <begin position="1"/>
        <end position="79"/>
    </location>
</feature>
<dbReference type="InterPro" id="IPR001245">
    <property type="entry name" value="Ser-Thr/Tyr_kinase_cat_dom"/>
</dbReference>
<dbReference type="InterPro" id="IPR047117">
    <property type="entry name" value="PERK1-13-like"/>
</dbReference>
<feature type="compositionally biased region" description="Low complexity" evidence="15">
    <location>
        <begin position="196"/>
        <end position="213"/>
    </location>
</feature>
<comment type="subcellular location">
    <subcellularLocation>
        <location evidence="1">Cell membrane</location>
        <topology evidence="1">Single-pass membrane protein</topology>
    </subcellularLocation>
</comment>
<dbReference type="SMART" id="SM00220">
    <property type="entry name" value="S_TKc"/>
    <property type="match status" value="1"/>
</dbReference>
<feature type="domain" description="Protein kinase" evidence="17">
    <location>
        <begin position="384"/>
        <end position="662"/>
    </location>
</feature>
<evidence type="ECO:0000256" key="11">
    <source>
        <dbReference type="ARBA" id="ARBA00023136"/>
    </source>
</evidence>
<dbReference type="EMBL" id="CM029044">
    <property type="protein sequence ID" value="KAG2605570.1"/>
    <property type="molecule type" value="Genomic_DNA"/>
</dbReference>
<dbReference type="InterPro" id="IPR000719">
    <property type="entry name" value="Prot_kinase_dom"/>
</dbReference>
<dbReference type="GO" id="GO:0005524">
    <property type="term" value="F:ATP binding"/>
    <property type="evidence" value="ECO:0007669"/>
    <property type="project" value="UniProtKB-UniRule"/>
</dbReference>
<evidence type="ECO:0000256" key="2">
    <source>
        <dbReference type="ARBA" id="ARBA00012513"/>
    </source>
</evidence>
<evidence type="ECO:0000256" key="10">
    <source>
        <dbReference type="ARBA" id="ARBA00022989"/>
    </source>
</evidence>
<comment type="caution">
    <text evidence="18">The sequence shown here is derived from an EMBL/GenBank/DDBJ whole genome shotgun (WGS) entry which is preliminary data.</text>
</comment>
<evidence type="ECO:0000256" key="5">
    <source>
        <dbReference type="ARBA" id="ARBA00022679"/>
    </source>
</evidence>
<evidence type="ECO:0000256" key="7">
    <source>
        <dbReference type="ARBA" id="ARBA00022741"/>
    </source>
</evidence>
<feature type="binding site" evidence="14">
    <location>
        <position position="412"/>
    </location>
    <ligand>
        <name>ATP</name>
        <dbReference type="ChEBI" id="CHEBI:30616"/>
    </ligand>
</feature>
<keyword evidence="9 14" id="KW-0067">ATP-binding</keyword>
<feature type="region of interest" description="Disordered" evidence="15">
    <location>
        <begin position="344"/>
        <end position="368"/>
    </location>
</feature>
<keyword evidence="5" id="KW-0808">Transferase</keyword>